<keyword evidence="2" id="KW-1185">Reference proteome</keyword>
<dbReference type="AlphaFoldDB" id="A0AAP0R2E5"/>
<evidence type="ECO:0000313" key="2">
    <source>
        <dbReference type="Proteomes" id="UP001415857"/>
    </source>
</evidence>
<evidence type="ECO:0000313" key="1">
    <source>
        <dbReference type="EMBL" id="KAK9266115.1"/>
    </source>
</evidence>
<protein>
    <recommendedName>
        <fullName evidence="3">Retrotransposon gag domain-containing protein</fullName>
    </recommendedName>
</protein>
<comment type="caution">
    <text evidence="1">The sequence shown here is derived from an EMBL/GenBank/DDBJ whole genome shotgun (WGS) entry which is preliminary data.</text>
</comment>
<proteinExistence type="predicted"/>
<name>A0AAP0R2E5_LIQFO</name>
<evidence type="ECO:0008006" key="3">
    <source>
        <dbReference type="Google" id="ProtNLM"/>
    </source>
</evidence>
<dbReference type="InterPro" id="IPR021109">
    <property type="entry name" value="Peptidase_aspartic_dom_sf"/>
</dbReference>
<dbReference type="Gene3D" id="2.40.70.10">
    <property type="entry name" value="Acid Proteases"/>
    <property type="match status" value="1"/>
</dbReference>
<sequence>MGVVPWDDFKAGLNNRYGATKFCDFLGELNKLQQIGSVREYQTQFEKLQAKVGHLPQTRQEEEDDGDVIMEEENVGNEVGEMPEISFHAISGVHAPKTMRVRGSIGHMATTVLVDSGSTRNFVSKTLAKKEGLQPIIWGQI</sequence>
<dbReference type="EMBL" id="JBBPBK010000227">
    <property type="protein sequence ID" value="KAK9266115.1"/>
    <property type="molecule type" value="Genomic_DNA"/>
</dbReference>
<reference evidence="1 2" key="1">
    <citation type="journal article" date="2024" name="Plant J.">
        <title>Genome sequences and population genomics reveal climatic adaptation and genomic divergence between two closely related sweetgum species.</title>
        <authorList>
            <person name="Xu W.Q."/>
            <person name="Ren C.Q."/>
            <person name="Zhang X.Y."/>
            <person name="Comes H.P."/>
            <person name="Liu X.H."/>
            <person name="Li Y.G."/>
            <person name="Kettle C.J."/>
            <person name="Jalonen R."/>
            <person name="Gaisberger H."/>
            <person name="Ma Y.Z."/>
            <person name="Qiu Y.X."/>
        </authorList>
    </citation>
    <scope>NUCLEOTIDE SEQUENCE [LARGE SCALE GENOMIC DNA]</scope>
    <source>
        <strain evidence="1">Hangzhou</strain>
    </source>
</reference>
<accession>A0AAP0R2E5</accession>
<gene>
    <name evidence="1" type="ORF">L1049_010762</name>
</gene>
<dbReference type="Proteomes" id="UP001415857">
    <property type="component" value="Unassembled WGS sequence"/>
</dbReference>
<organism evidence="1 2">
    <name type="scientific">Liquidambar formosana</name>
    <name type="common">Formosan gum</name>
    <dbReference type="NCBI Taxonomy" id="63359"/>
    <lineage>
        <taxon>Eukaryota</taxon>
        <taxon>Viridiplantae</taxon>
        <taxon>Streptophyta</taxon>
        <taxon>Embryophyta</taxon>
        <taxon>Tracheophyta</taxon>
        <taxon>Spermatophyta</taxon>
        <taxon>Magnoliopsida</taxon>
        <taxon>eudicotyledons</taxon>
        <taxon>Gunneridae</taxon>
        <taxon>Pentapetalae</taxon>
        <taxon>Saxifragales</taxon>
        <taxon>Altingiaceae</taxon>
        <taxon>Liquidambar</taxon>
    </lineage>
</organism>